<proteinExistence type="predicted"/>
<gene>
    <name evidence="1" type="primary">AGAL1_4</name>
    <name evidence="1" type="ORF">CFP56_027617</name>
</gene>
<dbReference type="EMBL" id="PKMF04000450">
    <property type="protein sequence ID" value="KAK7831133.1"/>
    <property type="molecule type" value="Genomic_DNA"/>
</dbReference>
<reference evidence="1 2" key="1">
    <citation type="journal article" date="2018" name="Sci. Data">
        <title>The draft genome sequence of cork oak.</title>
        <authorList>
            <person name="Ramos A.M."/>
            <person name="Usie A."/>
            <person name="Barbosa P."/>
            <person name="Barros P.M."/>
            <person name="Capote T."/>
            <person name="Chaves I."/>
            <person name="Simoes F."/>
            <person name="Abreu I."/>
            <person name="Carrasquinho I."/>
            <person name="Faro C."/>
            <person name="Guimaraes J.B."/>
            <person name="Mendonca D."/>
            <person name="Nobrega F."/>
            <person name="Rodrigues L."/>
            <person name="Saibo N.J.M."/>
            <person name="Varela M.C."/>
            <person name="Egas C."/>
            <person name="Matos J."/>
            <person name="Miguel C.M."/>
            <person name="Oliveira M.M."/>
            <person name="Ricardo C.P."/>
            <person name="Goncalves S."/>
        </authorList>
    </citation>
    <scope>NUCLEOTIDE SEQUENCE [LARGE SCALE GENOMIC DNA]</scope>
    <source>
        <strain evidence="2">cv. HL8</strain>
    </source>
</reference>
<comment type="caution">
    <text evidence="1">The sequence shown here is derived from an EMBL/GenBank/DDBJ whole genome shotgun (WGS) entry which is preliminary data.</text>
</comment>
<organism evidence="1 2">
    <name type="scientific">Quercus suber</name>
    <name type="common">Cork oak</name>
    <dbReference type="NCBI Taxonomy" id="58331"/>
    <lineage>
        <taxon>Eukaryota</taxon>
        <taxon>Viridiplantae</taxon>
        <taxon>Streptophyta</taxon>
        <taxon>Embryophyta</taxon>
        <taxon>Tracheophyta</taxon>
        <taxon>Spermatophyta</taxon>
        <taxon>Magnoliopsida</taxon>
        <taxon>eudicotyledons</taxon>
        <taxon>Gunneridae</taxon>
        <taxon>Pentapetalae</taxon>
        <taxon>rosids</taxon>
        <taxon>fabids</taxon>
        <taxon>Fagales</taxon>
        <taxon>Fagaceae</taxon>
        <taxon>Quercus</taxon>
    </lineage>
</organism>
<evidence type="ECO:0000313" key="1">
    <source>
        <dbReference type="EMBL" id="KAK7831133.1"/>
    </source>
</evidence>
<sequence>MLSLAGFKIQGVSKLAPDDIWDDNACKNDIPTADTLIPMMPWMKKKNKLWSYYCLGTSFSSQREKSKTIVGSSCLVPLKLESAKIAHAHASMNLRNSSCSSNTDTHQNYTQFLLTNGVARTPPMGWNHFQCNIDEWTVKTTGTTFDAY</sequence>
<protein>
    <submittedName>
        <fullName evidence="1">Alpha-galactosidase 1</fullName>
    </submittedName>
</protein>
<evidence type="ECO:0000313" key="2">
    <source>
        <dbReference type="Proteomes" id="UP000237347"/>
    </source>
</evidence>
<accession>A0AAW0JWF9</accession>
<dbReference type="AlphaFoldDB" id="A0AAW0JWF9"/>
<keyword evidence="2" id="KW-1185">Reference proteome</keyword>
<name>A0AAW0JWF9_QUESU</name>
<dbReference type="Proteomes" id="UP000237347">
    <property type="component" value="Unassembled WGS sequence"/>
</dbReference>